<dbReference type="SUPFAM" id="SSF46579">
    <property type="entry name" value="Prefoldin"/>
    <property type="match status" value="1"/>
</dbReference>
<evidence type="ECO:0000313" key="4">
    <source>
        <dbReference type="Proteomes" id="UP000675968"/>
    </source>
</evidence>
<evidence type="ECO:0000313" key="3">
    <source>
        <dbReference type="EMBL" id="MBS3061261.1"/>
    </source>
</evidence>
<organism evidence="3 4">
    <name type="scientific">Candidatus Iainarchaeum sp</name>
    <dbReference type="NCBI Taxonomy" id="3101447"/>
    <lineage>
        <taxon>Archaea</taxon>
        <taxon>Candidatus Iainarchaeota</taxon>
        <taxon>Candidatus Iainarchaeia</taxon>
        <taxon>Candidatus Iainarchaeales</taxon>
        <taxon>Candidatus Iainarchaeaceae</taxon>
        <taxon>Candidatus Iainarchaeum</taxon>
    </lineage>
</organism>
<reference evidence="3" key="1">
    <citation type="submission" date="2021-03" db="EMBL/GenBank/DDBJ databases">
        <authorList>
            <person name="Jaffe A."/>
        </authorList>
    </citation>
    <scope>NUCLEOTIDE SEQUENCE</scope>
    <source>
        <strain evidence="3">RIFCSPLOWO2_01_FULL_AR10_48_17</strain>
    </source>
</reference>
<comment type="caution">
    <text evidence="3">The sequence shown here is derived from an EMBL/GenBank/DDBJ whole genome shotgun (WGS) entry which is preliminary data.</text>
</comment>
<evidence type="ECO:0000256" key="1">
    <source>
        <dbReference type="ARBA" id="ARBA00023186"/>
    </source>
</evidence>
<dbReference type="EMBL" id="JAGVWC010000008">
    <property type="protein sequence ID" value="MBS3061261.1"/>
    <property type="molecule type" value="Genomic_DNA"/>
</dbReference>
<feature type="coiled-coil region" evidence="2">
    <location>
        <begin position="14"/>
        <end position="48"/>
    </location>
</feature>
<evidence type="ECO:0000256" key="2">
    <source>
        <dbReference type="SAM" id="Coils"/>
    </source>
</evidence>
<reference evidence="3" key="2">
    <citation type="submission" date="2021-05" db="EMBL/GenBank/DDBJ databases">
        <title>Protein family content uncovers lineage relationships and bacterial pathway maintenance mechanisms in DPANN archaea.</title>
        <authorList>
            <person name="Castelle C.J."/>
            <person name="Meheust R."/>
            <person name="Jaffe A.L."/>
            <person name="Seitz K."/>
            <person name="Gong X."/>
            <person name="Baker B.J."/>
            <person name="Banfield J.F."/>
        </authorList>
    </citation>
    <scope>NUCLEOTIDE SEQUENCE</scope>
    <source>
        <strain evidence="3">RIFCSPLOWO2_01_FULL_AR10_48_17</strain>
    </source>
</reference>
<keyword evidence="2" id="KW-0175">Coiled coil</keyword>
<keyword evidence="1" id="KW-0143">Chaperone</keyword>
<proteinExistence type="predicted"/>
<sequence>MNTMSEPRPIQMNFQQAIQMLQQERASFEALQERMEKYRLNLEETLIVQEALNTVQKLKEDKSVKISLGAGVYMDANLVTTDKVLITLGGAILKPASIPEALKGLENRQKEAEMEIAKISEEQRKHMANINSLTQVARSLGDKNRQ</sequence>
<accession>A0A8T4L3A3</accession>
<dbReference type="InterPro" id="IPR004127">
    <property type="entry name" value="Prefoldin_subunit_alpha"/>
</dbReference>
<protein>
    <recommendedName>
        <fullName evidence="5">Prefoldin subunit alpha</fullName>
    </recommendedName>
</protein>
<evidence type="ECO:0008006" key="5">
    <source>
        <dbReference type="Google" id="ProtNLM"/>
    </source>
</evidence>
<dbReference type="Pfam" id="PF02996">
    <property type="entry name" value="Prefoldin"/>
    <property type="match status" value="1"/>
</dbReference>
<dbReference type="Proteomes" id="UP000675968">
    <property type="component" value="Unassembled WGS sequence"/>
</dbReference>
<dbReference type="AlphaFoldDB" id="A0A8T4L3A3"/>
<dbReference type="InterPro" id="IPR009053">
    <property type="entry name" value="Prefoldin"/>
</dbReference>
<dbReference type="Gene3D" id="1.10.287.370">
    <property type="match status" value="1"/>
</dbReference>
<name>A0A8T4L3A3_9ARCH</name>
<gene>
    <name evidence="3" type="ORF">J4215_01620</name>
</gene>